<keyword evidence="1" id="KW-0808">Transferase</keyword>
<name>A0A146G4A8_TERSA</name>
<dbReference type="AlphaFoldDB" id="A0A146G4A8"/>
<gene>
    <name evidence="1" type="ORF">TSACC_2681</name>
</gene>
<dbReference type="RefSeq" id="WP_075078124.1">
    <property type="nucleotide sequence ID" value="NZ_BDCO01000002.1"/>
</dbReference>
<dbReference type="Proteomes" id="UP000076023">
    <property type="component" value="Unassembled WGS sequence"/>
</dbReference>
<evidence type="ECO:0000313" key="2">
    <source>
        <dbReference type="Proteomes" id="UP000076023"/>
    </source>
</evidence>
<sequence>MNKSASHTPVEIAAYYFPNYHADTRNEALHGPGWTEWELLKTARPRFEGHTQPLVPAWGYEDEADPAVMGRKIDAAADHAIDVFLFDWYHYEDGPFLGRALDEGFLQAPNRDRLKFALMWANHTWVDIHPAKAMADMHRDTPVLYRGEVSAKGFRAICEQVIERYFQQPNYWKIDGRPYFSIYELSRFVEGLGSLAAARQALEEFRTLARRAGFPDLHLNAVLWGETILPGEKQVTEPAQVLAELGFDSFSSYVWIHHATLGKFPATPYEDVAAQYHAYWDRITSELTLPYLSNVTMGWDPSPRTVASDVFRPIGYPFMSVIRDNTPERFGEQVARALDRVRRSPGCLPALTINAWNEWTEGSYLEPDTRHGMRYLEALRDACRTSLGKQ</sequence>
<organism evidence="1 2">
    <name type="scientific">Terrimicrobium sacchariphilum</name>
    <dbReference type="NCBI Taxonomy" id="690879"/>
    <lineage>
        <taxon>Bacteria</taxon>
        <taxon>Pseudomonadati</taxon>
        <taxon>Verrucomicrobiota</taxon>
        <taxon>Terrimicrobiia</taxon>
        <taxon>Terrimicrobiales</taxon>
        <taxon>Terrimicrobiaceae</taxon>
        <taxon>Terrimicrobium</taxon>
    </lineage>
</organism>
<dbReference type="InterPro" id="IPR032719">
    <property type="entry name" value="WbsX"/>
</dbReference>
<protein>
    <submittedName>
        <fullName evidence="1">Glycosyltransferase WbsX</fullName>
    </submittedName>
</protein>
<dbReference type="Pfam" id="PF14307">
    <property type="entry name" value="Glyco_tran_WbsX"/>
    <property type="match status" value="1"/>
</dbReference>
<evidence type="ECO:0000313" key="1">
    <source>
        <dbReference type="EMBL" id="GAT32283.1"/>
    </source>
</evidence>
<dbReference type="STRING" id="690879.TSACC_2681"/>
<dbReference type="EMBL" id="BDCO01000002">
    <property type="protein sequence ID" value="GAT32283.1"/>
    <property type="molecule type" value="Genomic_DNA"/>
</dbReference>
<dbReference type="PANTHER" id="PTHR41244:SF1">
    <property type="entry name" value="GLYCOSYLTRANSFERASE"/>
    <property type="match status" value="1"/>
</dbReference>
<comment type="caution">
    <text evidence="1">The sequence shown here is derived from an EMBL/GenBank/DDBJ whole genome shotgun (WGS) entry which is preliminary data.</text>
</comment>
<keyword evidence="2" id="KW-1185">Reference proteome</keyword>
<dbReference type="CDD" id="cd11579">
    <property type="entry name" value="Glyco_tran_WbsX"/>
    <property type="match status" value="1"/>
</dbReference>
<proteinExistence type="predicted"/>
<reference evidence="2" key="1">
    <citation type="journal article" date="2017" name="Genome Announc.">
        <title>Draft Genome Sequence of Terrimicrobium sacchariphilum NM-5T, a Facultative Anaerobic Soil Bacterium of the Class Spartobacteria.</title>
        <authorList>
            <person name="Qiu Y.L."/>
            <person name="Tourlousse D.M."/>
            <person name="Matsuura N."/>
            <person name="Ohashi A."/>
            <person name="Sekiguchi Y."/>
        </authorList>
    </citation>
    <scope>NUCLEOTIDE SEQUENCE [LARGE SCALE GENOMIC DNA]</scope>
    <source>
        <strain evidence="2">NM-5</strain>
    </source>
</reference>
<dbReference type="InParanoid" id="A0A146G4A8"/>
<dbReference type="PANTHER" id="PTHR41244">
    <property type="entry name" value="RHAMNAN SYNTHESIS F"/>
    <property type="match status" value="1"/>
</dbReference>
<accession>A0A146G4A8</accession>
<dbReference type="GO" id="GO:0016740">
    <property type="term" value="F:transferase activity"/>
    <property type="evidence" value="ECO:0007669"/>
    <property type="project" value="UniProtKB-KW"/>
</dbReference>
<dbReference type="Gene3D" id="3.20.20.80">
    <property type="entry name" value="Glycosidases"/>
    <property type="match status" value="1"/>
</dbReference>